<evidence type="ECO:0000313" key="2">
    <source>
        <dbReference type="Proteomes" id="UP000243015"/>
    </source>
</evidence>
<dbReference type="Proteomes" id="UP000243015">
    <property type="component" value="Unassembled WGS sequence"/>
</dbReference>
<protein>
    <submittedName>
        <fullName evidence="1">Uncharacterized protein</fullName>
    </submittedName>
</protein>
<name>A0A178EVG6_TRIRU</name>
<dbReference type="EMBL" id="LHPM01000017">
    <property type="protein sequence ID" value="OAL64100.1"/>
    <property type="molecule type" value="Genomic_DNA"/>
</dbReference>
<accession>A0A178EVG6</accession>
<comment type="caution">
    <text evidence="1">The sequence shown here is derived from an EMBL/GenBank/DDBJ whole genome shotgun (WGS) entry which is preliminary data.</text>
</comment>
<dbReference type="AlphaFoldDB" id="A0A178EVG6"/>
<proteinExistence type="predicted"/>
<gene>
    <name evidence="1" type="ORF">A7C99_4755</name>
</gene>
<evidence type="ECO:0000313" key="1">
    <source>
        <dbReference type="EMBL" id="OAL64100.1"/>
    </source>
</evidence>
<sequence length="444" mass="50130">MDDTIRVCTYHRRDFDLAVTRLNPRVHDAVPDSLALNLRARQVASAVPGYQPLITHALKAICIILRTNIAAWYTLKDIFNVLCTRDCLQCDAFSGFVFLPLLERCCIRCLTFSPRFRVLLAAEIKKLLGISQAHLRQSVPLLHTIPGIYSMDESSRKRRMYIVAVKQVFNAFTFPRTSASVAATVPANRAHAILRYMAGTTLPYVNIESGEVQRGLCCPGCQIIIEGGTTPNPTEVLARRDRVYSKTGFLDHFVHCPEAQKLWKRSKEGKVAVKLPVSIIRGVFFSERDVVMSFSKRKYSDLLGLDGLMECHQSMAVLSMEICSKDDSEYRLLFDGKVKYITISPYTYDRSTLSAPLQSLPALPRAEEWNTAFISRDPSTSKLETRLSNRKLVGVHEIRGLPDVGQSQATFRKCFRGHCFWEPGLQCFDIFEPASHCNSQDRPI</sequence>
<dbReference type="VEuPathDB" id="FungiDB:TERG_05639"/>
<reference evidence="1 2" key="1">
    <citation type="submission" date="2016-05" db="EMBL/GenBank/DDBJ databases">
        <title>Genome sequencing of Trichophyton rubrum CMCC(F)T1i isolated from hair.</title>
        <authorList>
            <person name="Zhan P."/>
            <person name="Tao Y."/>
            <person name="Liu W."/>
        </authorList>
    </citation>
    <scope>NUCLEOTIDE SEQUENCE [LARGE SCALE GENOMIC DNA]</scope>
    <source>
        <strain evidence="2">CMCC(F)T1i</strain>
    </source>
</reference>
<organism evidence="1 2">
    <name type="scientific">Trichophyton rubrum</name>
    <name type="common">Athlete's foot fungus</name>
    <name type="synonym">Epidermophyton rubrum</name>
    <dbReference type="NCBI Taxonomy" id="5551"/>
    <lineage>
        <taxon>Eukaryota</taxon>
        <taxon>Fungi</taxon>
        <taxon>Dikarya</taxon>
        <taxon>Ascomycota</taxon>
        <taxon>Pezizomycotina</taxon>
        <taxon>Eurotiomycetes</taxon>
        <taxon>Eurotiomycetidae</taxon>
        <taxon>Onygenales</taxon>
        <taxon>Arthrodermataceae</taxon>
        <taxon>Trichophyton</taxon>
    </lineage>
</organism>